<dbReference type="Proteomes" id="UP000694240">
    <property type="component" value="Chromosome 11"/>
</dbReference>
<evidence type="ECO:0000256" key="3">
    <source>
        <dbReference type="ARBA" id="ARBA00023163"/>
    </source>
</evidence>
<proteinExistence type="predicted"/>
<dbReference type="GO" id="GO:0000977">
    <property type="term" value="F:RNA polymerase II transcription regulatory region sequence-specific DNA binding"/>
    <property type="evidence" value="ECO:0007669"/>
    <property type="project" value="InterPro"/>
</dbReference>
<dbReference type="GO" id="GO:0045944">
    <property type="term" value="P:positive regulation of transcription by RNA polymerase II"/>
    <property type="evidence" value="ECO:0007669"/>
    <property type="project" value="InterPro"/>
</dbReference>
<keyword evidence="4" id="KW-0539">Nucleus</keyword>
<dbReference type="EMBL" id="JAEFBK010000011">
    <property type="protein sequence ID" value="KAG7552828.1"/>
    <property type="molecule type" value="Genomic_DNA"/>
</dbReference>
<feature type="domain" description="MADS-box" evidence="6">
    <location>
        <begin position="124"/>
        <end position="184"/>
    </location>
</feature>
<dbReference type="GO" id="GO:0005634">
    <property type="term" value="C:nucleus"/>
    <property type="evidence" value="ECO:0007669"/>
    <property type="project" value="InterPro"/>
</dbReference>
<evidence type="ECO:0000259" key="7">
    <source>
        <dbReference type="PROSITE" id="PS51297"/>
    </source>
</evidence>
<evidence type="ECO:0000256" key="1">
    <source>
        <dbReference type="ARBA" id="ARBA00023015"/>
    </source>
</evidence>
<dbReference type="InterPro" id="IPR033896">
    <property type="entry name" value="MEF2-like_N"/>
</dbReference>
<keyword evidence="5" id="KW-0175">Coiled coil</keyword>
<dbReference type="SMART" id="SM00432">
    <property type="entry name" value="MADS"/>
    <property type="match status" value="1"/>
</dbReference>
<dbReference type="GO" id="GO:0048437">
    <property type="term" value="P:floral organ development"/>
    <property type="evidence" value="ECO:0007669"/>
    <property type="project" value="UniProtKB-ARBA"/>
</dbReference>
<evidence type="ECO:0000256" key="5">
    <source>
        <dbReference type="SAM" id="Coils"/>
    </source>
</evidence>
<dbReference type="PROSITE" id="PS50066">
    <property type="entry name" value="MADS_BOX_2"/>
    <property type="match status" value="1"/>
</dbReference>
<dbReference type="InterPro" id="IPR050142">
    <property type="entry name" value="MADS-box/MEF2_TF"/>
</dbReference>
<organism evidence="8 9">
    <name type="scientific">Arabidopsis thaliana x Arabidopsis arenosa</name>
    <dbReference type="NCBI Taxonomy" id="1240361"/>
    <lineage>
        <taxon>Eukaryota</taxon>
        <taxon>Viridiplantae</taxon>
        <taxon>Streptophyta</taxon>
        <taxon>Embryophyta</taxon>
        <taxon>Tracheophyta</taxon>
        <taxon>Spermatophyta</taxon>
        <taxon>Magnoliopsida</taxon>
        <taxon>eudicotyledons</taxon>
        <taxon>Gunneridae</taxon>
        <taxon>Pentapetalae</taxon>
        <taxon>rosids</taxon>
        <taxon>malvids</taxon>
        <taxon>Brassicales</taxon>
        <taxon>Brassicaceae</taxon>
        <taxon>Camelineae</taxon>
        <taxon>Arabidopsis</taxon>
    </lineage>
</organism>
<protein>
    <submittedName>
        <fullName evidence="8">Transcription factor MADS-box</fullName>
    </submittedName>
</protein>
<evidence type="ECO:0000256" key="4">
    <source>
        <dbReference type="ARBA" id="ARBA00023242"/>
    </source>
</evidence>
<comment type="caution">
    <text evidence="8">The sequence shown here is derived from an EMBL/GenBank/DDBJ whole genome shotgun (WGS) entry which is preliminary data.</text>
</comment>
<dbReference type="PANTHER" id="PTHR48019">
    <property type="entry name" value="SERUM RESPONSE FACTOR HOMOLOG"/>
    <property type="match status" value="1"/>
</dbReference>
<evidence type="ECO:0000256" key="2">
    <source>
        <dbReference type="ARBA" id="ARBA00023125"/>
    </source>
</evidence>
<feature type="domain" description="K-box" evidence="7">
    <location>
        <begin position="210"/>
        <end position="300"/>
    </location>
</feature>
<reference evidence="8 9" key="1">
    <citation type="submission" date="2020-12" db="EMBL/GenBank/DDBJ databases">
        <title>Concerted genomic and epigenomic changes stabilize Arabidopsis allopolyploids.</title>
        <authorList>
            <person name="Chen Z."/>
        </authorList>
    </citation>
    <scope>NUCLEOTIDE SEQUENCE [LARGE SCALE GENOMIC DNA]</scope>
    <source>
        <strain evidence="8">Allo738</strain>
        <tissue evidence="8">Leaf</tissue>
    </source>
</reference>
<evidence type="ECO:0000259" key="6">
    <source>
        <dbReference type="PROSITE" id="PS50066"/>
    </source>
</evidence>
<keyword evidence="2" id="KW-0238">DNA-binding</keyword>
<name>A0A8T1Z3K7_9BRAS</name>
<dbReference type="Pfam" id="PF00319">
    <property type="entry name" value="SRF-TF"/>
    <property type="match status" value="1"/>
</dbReference>
<dbReference type="GO" id="GO:0003700">
    <property type="term" value="F:DNA-binding transcription factor activity"/>
    <property type="evidence" value="ECO:0007669"/>
    <property type="project" value="InterPro"/>
</dbReference>
<dbReference type="AlphaFoldDB" id="A0A8T1Z3K7"/>
<dbReference type="Pfam" id="PF01486">
    <property type="entry name" value="K-box"/>
    <property type="match status" value="1"/>
</dbReference>
<feature type="coiled-coil region" evidence="5">
    <location>
        <begin position="244"/>
        <end position="293"/>
    </location>
</feature>
<dbReference type="InterPro" id="IPR002487">
    <property type="entry name" value="TF_Kbox"/>
</dbReference>
<evidence type="ECO:0000313" key="9">
    <source>
        <dbReference type="Proteomes" id="UP000694240"/>
    </source>
</evidence>
<accession>A0A8T1Z3K7</accession>
<dbReference type="PROSITE" id="PS00350">
    <property type="entry name" value="MADS_BOX_1"/>
    <property type="match status" value="1"/>
</dbReference>
<dbReference type="GO" id="GO:0046983">
    <property type="term" value="F:protein dimerization activity"/>
    <property type="evidence" value="ECO:0007669"/>
    <property type="project" value="InterPro"/>
</dbReference>
<keyword evidence="9" id="KW-1185">Reference proteome</keyword>
<sequence>MSIGLIRLWKYGGIGSGNVDVCLERSKCRDQVKFVKERRKEVSRAHTLVQKRNVAGLATAGGVLRDMTGKWYAGFSLNNGWCCWGGGDDDDVDGGGGGGGGGGHALNEPISDRLIEGLIKIRRMVRGKTEMKRIENATSRQVTFSKRRNGLLKKAFELSVLCDAEVALIIFSPRGKLYEFSSSSSIPKTVERYQKRIQDLGSNHKRNDNSQQSKDETYALARKIEHLEISTRKMMGEGLDASSIDELQQLENQLDRSLMKIRAKKYQLLREEIEKLKEKERNLIAENKMLMEKCEMQGRGIIARTSSSSTSSELDIDNNDDMEVVTDLFIGPPETRHSKKFPPPN</sequence>
<dbReference type="FunFam" id="3.40.1810.10:FF:000030">
    <property type="entry name" value="Agamous-like MADS-box protein AGL13"/>
    <property type="match status" value="1"/>
</dbReference>
<keyword evidence="1" id="KW-0805">Transcription regulation</keyword>
<evidence type="ECO:0000313" key="8">
    <source>
        <dbReference type="EMBL" id="KAG7552828.1"/>
    </source>
</evidence>
<dbReference type="CDD" id="cd00265">
    <property type="entry name" value="MADS_MEF2_like"/>
    <property type="match status" value="1"/>
</dbReference>
<dbReference type="InterPro" id="IPR002100">
    <property type="entry name" value="TF_MADSbox"/>
</dbReference>
<dbReference type="PROSITE" id="PS51297">
    <property type="entry name" value="K_BOX"/>
    <property type="match status" value="1"/>
</dbReference>
<gene>
    <name evidence="8" type="ORF">ISN45_Aa06g034120</name>
</gene>
<keyword evidence="3" id="KW-0804">Transcription</keyword>